<dbReference type="Pfam" id="PF13183">
    <property type="entry name" value="Fer4_8"/>
    <property type="match status" value="1"/>
</dbReference>
<evidence type="ECO:0000256" key="1">
    <source>
        <dbReference type="ARBA" id="ARBA00022448"/>
    </source>
</evidence>
<gene>
    <name evidence="9" type="ORF">KL86DYS2_11411</name>
</gene>
<keyword evidence="7" id="KW-1133">Transmembrane helix</keyword>
<feature type="domain" description="4Fe-4S ferredoxin-type" evidence="8">
    <location>
        <begin position="219"/>
        <end position="248"/>
    </location>
</feature>
<evidence type="ECO:0000256" key="5">
    <source>
        <dbReference type="ARBA" id="ARBA00023004"/>
    </source>
</evidence>
<dbReference type="Gene3D" id="3.30.70.20">
    <property type="match status" value="3"/>
</dbReference>
<feature type="transmembrane region" description="Helical" evidence="7">
    <location>
        <begin position="40"/>
        <end position="63"/>
    </location>
</feature>
<keyword evidence="7" id="KW-0812">Transmembrane</keyword>
<feature type="domain" description="4Fe-4S ferredoxin-type" evidence="8">
    <location>
        <begin position="458"/>
        <end position="490"/>
    </location>
</feature>
<dbReference type="AlphaFoldDB" id="A0A212JFM0"/>
<keyword evidence="3" id="KW-0479">Metal-binding</keyword>
<dbReference type="PROSITE" id="PS51379">
    <property type="entry name" value="4FE4S_FER_2"/>
    <property type="match status" value="6"/>
</dbReference>
<keyword evidence="1" id="KW-0813">Transport</keyword>
<evidence type="ECO:0000313" key="9">
    <source>
        <dbReference type="EMBL" id="SBV98229.1"/>
    </source>
</evidence>
<keyword evidence="7" id="KW-0472">Membrane</keyword>
<keyword evidence="5" id="KW-0408">Iron</keyword>
<evidence type="ECO:0000256" key="4">
    <source>
        <dbReference type="ARBA" id="ARBA00022982"/>
    </source>
</evidence>
<organism evidence="9">
    <name type="scientific">uncultured Dysgonomonas sp</name>
    <dbReference type="NCBI Taxonomy" id="206096"/>
    <lineage>
        <taxon>Bacteria</taxon>
        <taxon>Pseudomonadati</taxon>
        <taxon>Bacteroidota</taxon>
        <taxon>Bacteroidia</taxon>
        <taxon>Bacteroidales</taxon>
        <taxon>Dysgonomonadaceae</taxon>
        <taxon>Dysgonomonas</taxon>
        <taxon>environmental samples</taxon>
    </lineage>
</organism>
<dbReference type="RefSeq" id="WP_296948639.1">
    <property type="nucleotide sequence ID" value="NZ_LT599021.1"/>
</dbReference>
<reference evidence="9" key="1">
    <citation type="submission" date="2016-04" db="EMBL/GenBank/DDBJ databases">
        <authorList>
            <person name="Evans L.H."/>
            <person name="Alamgir A."/>
            <person name="Owens N."/>
            <person name="Weber N.D."/>
            <person name="Virtaneva K."/>
            <person name="Barbian K."/>
            <person name="Babar A."/>
            <person name="Rosenke K."/>
        </authorList>
    </citation>
    <scope>NUCLEOTIDE SEQUENCE</scope>
    <source>
        <strain evidence="9">86-2</strain>
    </source>
</reference>
<protein>
    <recommendedName>
        <fullName evidence="8">4Fe-4S ferredoxin-type domain-containing protein</fullName>
    </recommendedName>
</protein>
<dbReference type="InterPro" id="IPR017900">
    <property type="entry name" value="4Fe4S_Fe_S_CS"/>
</dbReference>
<evidence type="ECO:0000259" key="8">
    <source>
        <dbReference type="PROSITE" id="PS51379"/>
    </source>
</evidence>
<dbReference type="CDD" id="cd16373">
    <property type="entry name" value="DMSOR_beta_like"/>
    <property type="match status" value="1"/>
</dbReference>
<dbReference type="InterPro" id="IPR017896">
    <property type="entry name" value="4Fe4S_Fe-S-bd"/>
</dbReference>
<keyword evidence="2" id="KW-0004">4Fe-4S</keyword>
<keyword evidence="4" id="KW-0249">Electron transport</keyword>
<evidence type="ECO:0000256" key="2">
    <source>
        <dbReference type="ARBA" id="ARBA00022485"/>
    </source>
</evidence>
<dbReference type="PANTHER" id="PTHR30176">
    <property type="entry name" value="FERREDOXIN-TYPE PROTEIN NAPH"/>
    <property type="match status" value="1"/>
</dbReference>
<feature type="transmembrane region" description="Helical" evidence="7">
    <location>
        <begin position="7"/>
        <end position="28"/>
    </location>
</feature>
<dbReference type="Pfam" id="PF12801">
    <property type="entry name" value="Fer4_5"/>
    <property type="match status" value="2"/>
</dbReference>
<dbReference type="GO" id="GO:0005886">
    <property type="term" value="C:plasma membrane"/>
    <property type="evidence" value="ECO:0007669"/>
    <property type="project" value="TreeGrafter"/>
</dbReference>
<feature type="transmembrane region" description="Helical" evidence="7">
    <location>
        <begin position="170"/>
        <end position="193"/>
    </location>
</feature>
<keyword evidence="6" id="KW-0411">Iron-sulfur</keyword>
<feature type="domain" description="4Fe-4S ferredoxin-type" evidence="8">
    <location>
        <begin position="250"/>
        <end position="275"/>
    </location>
</feature>
<dbReference type="PANTHER" id="PTHR30176:SF3">
    <property type="entry name" value="FERREDOXIN-TYPE PROTEIN NAPH"/>
    <property type="match status" value="1"/>
</dbReference>
<evidence type="ECO:0000256" key="7">
    <source>
        <dbReference type="SAM" id="Phobius"/>
    </source>
</evidence>
<accession>A0A212JFM0</accession>
<feature type="domain" description="4Fe-4S ferredoxin-type" evidence="8">
    <location>
        <begin position="375"/>
        <end position="408"/>
    </location>
</feature>
<dbReference type="Pfam" id="PF12838">
    <property type="entry name" value="Fer4_7"/>
    <property type="match status" value="1"/>
</dbReference>
<dbReference type="FunFam" id="3.30.70.20:FF:000046">
    <property type="entry name" value="Periplasmic [Fe] hydrogenase large subunit"/>
    <property type="match status" value="1"/>
</dbReference>
<dbReference type="InterPro" id="IPR051684">
    <property type="entry name" value="Electron_Trans/Redox"/>
</dbReference>
<feature type="domain" description="4Fe-4S ferredoxin-type" evidence="8">
    <location>
        <begin position="338"/>
        <end position="367"/>
    </location>
</feature>
<dbReference type="GO" id="GO:0051539">
    <property type="term" value="F:4 iron, 4 sulfur cluster binding"/>
    <property type="evidence" value="ECO:0007669"/>
    <property type="project" value="UniProtKB-KW"/>
</dbReference>
<proteinExistence type="predicted"/>
<dbReference type="SUPFAM" id="SSF54862">
    <property type="entry name" value="4Fe-4S ferredoxins"/>
    <property type="match status" value="2"/>
</dbReference>
<sequence>MLKYLRVGISIVIFTLITFYFLDFAALLPEGFHGLAQIQLVPAILGGSLLILLFLAILTLLFGRIYCSSICPMGIYQDIVSWISKRRLFSKKKKRYNYSKAKNILRWSVLAATIIAFFAGFPILLGLIDPYSAWGRIISNAFRPVYMGGNNVLESIFTSFGNYTFYKVEIVMLSLFSFIVALITFFTIGFFAWRYGRTYCNTICPVGTVLGFLSKFSLFKIRIDESLCNSCGSCATKCKASCIDSKNHAVDYSRCVDCFNCLSSCSKNALAFSPSFKKKRPTRAEADNKTDKNKRQFLFAGLTTAIAVPAAYAQNKTAELTGNGRYIRKNAICPPGAVSAEHLLEHCTACHLCISRCPSKVIKPAFMEYGLGGMMQPMMNYDKGFCNYNCTVCSDVCPSHALKSLTMEEKHMTQIGRVTFHEDICVVHTEGTNCGACAEHCPTQAVTMIPYEGHEGLTIPFITPDICVGCGGCEYICPVRPYRAIYVEGNKEHKQRKAFKEEKKEDVVIDGFGF</sequence>
<feature type="domain" description="4Fe-4S ferredoxin-type" evidence="8">
    <location>
        <begin position="416"/>
        <end position="451"/>
    </location>
</feature>
<evidence type="ECO:0000256" key="3">
    <source>
        <dbReference type="ARBA" id="ARBA00022723"/>
    </source>
</evidence>
<dbReference type="EMBL" id="FLUL01000001">
    <property type="protein sequence ID" value="SBV98229.1"/>
    <property type="molecule type" value="Genomic_DNA"/>
</dbReference>
<evidence type="ECO:0000256" key="6">
    <source>
        <dbReference type="ARBA" id="ARBA00023014"/>
    </source>
</evidence>
<feature type="transmembrane region" description="Helical" evidence="7">
    <location>
        <begin position="104"/>
        <end position="128"/>
    </location>
</feature>
<name>A0A212JFM0_9BACT</name>
<dbReference type="GO" id="GO:0046872">
    <property type="term" value="F:metal ion binding"/>
    <property type="evidence" value="ECO:0007669"/>
    <property type="project" value="UniProtKB-KW"/>
</dbReference>
<dbReference type="PROSITE" id="PS00198">
    <property type="entry name" value="4FE4S_FER_1"/>
    <property type="match status" value="2"/>
</dbReference>